<comment type="cofactor">
    <cofactor evidence="2">
        <name>Mg(2+)</name>
        <dbReference type="ChEBI" id="CHEBI:18420"/>
    </cofactor>
</comment>
<organism evidence="21">
    <name type="scientific">Micromonas pusilla (strain CCMP1545)</name>
    <name type="common">Picoplanktonic green alga</name>
    <dbReference type="NCBI Taxonomy" id="564608"/>
    <lineage>
        <taxon>Eukaryota</taxon>
        <taxon>Viridiplantae</taxon>
        <taxon>Chlorophyta</taxon>
        <taxon>Mamiellophyceae</taxon>
        <taxon>Mamiellales</taxon>
        <taxon>Mamiellaceae</taxon>
        <taxon>Micromonas</taxon>
    </lineage>
</organism>
<keyword evidence="12 17" id="KW-1133">Transmembrane helix</keyword>
<name>C1MMM1_MICPC</name>
<dbReference type="InterPro" id="IPR003674">
    <property type="entry name" value="Oligo_trans_STT3"/>
</dbReference>
<feature type="domain" description="STT3/PglB/AglB core" evidence="19">
    <location>
        <begin position="553"/>
        <end position="611"/>
    </location>
</feature>
<evidence type="ECO:0000256" key="11">
    <source>
        <dbReference type="ARBA" id="ARBA00022842"/>
    </source>
</evidence>
<evidence type="ECO:0000256" key="13">
    <source>
        <dbReference type="ARBA" id="ARBA00023136"/>
    </source>
</evidence>
<dbReference type="Proteomes" id="UP000001876">
    <property type="component" value="Unassembled WGS sequence"/>
</dbReference>
<dbReference type="AlphaFoldDB" id="C1MMM1"/>
<evidence type="ECO:0000256" key="5">
    <source>
        <dbReference type="ARBA" id="ARBA00010810"/>
    </source>
</evidence>
<dbReference type="Gene3D" id="3.40.50.12610">
    <property type="match status" value="1"/>
</dbReference>
<evidence type="ECO:0000256" key="16">
    <source>
        <dbReference type="SAM" id="MobiDB-lite"/>
    </source>
</evidence>
<keyword evidence="14" id="KW-0464">Manganese</keyword>
<dbReference type="GO" id="GO:0016020">
    <property type="term" value="C:membrane"/>
    <property type="evidence" value="ECO:0007669"/>
    <property type="project" value="InterPro"/>
</dbReference>
<feature type="compositionally biased region" description="Basic and acidic residues" evidence="16">
    <location>
        <begin position="757"/>
        <end position="766"/>
    </location>
</feature>
<dbReference type="eggNOG" id="KOG2292">
    <property type="taxonomic scope" value="Eukaryota"/>
</dbReference>
<evidence type="ECO:0000256" key="3">
    <source>
        <dbReference type="ARBA" id="ARBA00004127"/>
    </source>
</evidence>
<feature type="transmembrane region" description="Helical" evidence="17">
    <location>
        <begin position="243"/>
        <end position="266"/>
    </location>
</feature>
<feature type="transmembrane region" description="Helical" evidence="17">
    <location>
        <begin position="392"/>
        <end position="409"/>
    </location>
</feature>
<feature type="domain" description="Oligosaccharyl transferase STT3 N-terminal" evidence="18">
    <location>
        <begin position="22"/>
        <end position="419"/>
    </location>
</feature>
<evidence type="ECO:0000256" key="6">
    <source>
        <dbReference type="ARBA" id="ARBA00012605"/>
    </source>
</evidence>
<dbReference type="OMA" id="AYWRYLH"/>
<dbReference type="PANTHER" id="PTHR13872">
    <property type="entry name" value="DOLICHYL-DIPHOSPHOOLIGOSACCHARIDE--PROTEIN GLYCOSYLTRANSFERASE SUBUNIT"/>
    <property type="match status" value="1"/>
</dbReference>
<evidence type="ECO:0000256" key="1">
    <source>
        <dbReference type="ARBA" id="ARBA00001936"/>
    </source>
</evidence>
<feature type="transmembrane region" description="Helical" evidence="17">
    <location>
        <begin position="174"/>
        <end position="194"/>
    </location>
</feature>
<evidence type="ECO:0000256" key="15">
    <source>
        <dbReference type="ARBA" id="ARBA00048829"/>
    </source>
</evidence>
<comment type="subcellular location">
    <subcellularLocation>
        <location evidence="3">Endomembrane system</location>
        <topology evidence="3">Multi-pass membrane protein</topology>
    </subcellularLocation>
</comment>
<keyword evidence="7" id="KW-0328">Glycosyltransferase</keyword>
<comment type="similarity">
    <text evidence="5">Belongs to the STT3 family.</text>
</comment>
<dbReference type="GO" id="GO:0046872">
    <property type="term" value="F:metal ion binding"/>
    <property type="evidence" value="ECO:0007669"/>
    <property type="project" value="UniProtKB-KW"/>
</dbReference>
<feature type="transmembrane region" description="Helical" evidence="17">
    <location>
        <begin position="142"/>
        <end position="162"/>
    </location>
</feature>
<dbReference type="UniPathway" id="UPA00378"/>
<dbReference type="EC" id="2.4.99.18" evidence="6"/>
<gene>
    <name evidence="20" type="ORF">MICPUCDRAFT_32514</name>
</gene>
<feature type="transmembrane region" description="Helical" evidence="17">
    <location>
        <begin position="20"/>
        <end position="37"/>
    </location>
</feature>
<accession>C1MMM1</accession>
<evidence type="ECO:0000256" key="14">
    <source>
        <dbReference type="ARBA" id="ARBA00023211"/>
    </source>
</evidence>
<evidence type="ECO:0000313" key="21">
    <source>
        <dbReference type="Proteomes" id="UP000001876"/>
    </source>
</evidence>
<evidence type="ECO:0000256" key="4">
    <source>
        <dbReference type="ARBA" id="ARBA00004922"/>
    </source>
</evidence>
<dbReference type="InterPro" id="IPR048307">
    <property type="entry name" value="STT3_N"/>
</dbReference>
<evidence type="ECO:0000256" key="12">
    <source>
        <dbReference type="ARBA" id="ARBA00022989"/>
    </source>
</evidence>
<feature type="compositionally biased region" description="Basic and acidic residues" evidence="16">
    <location>
        <begin position="790"/>
        <end position="802"/>
    </location>
</feature>
<dbReference type="Pfam" id="PF21436">
    <property type="entry name" value="STT3-PglB_core"/>
    <property type="match status" value="1"/>
</dbReference>
<dbReference type="RefSeq" id="XP_003056952.1">
    <property type="nucleotide sequence ID" value="XM_003056906.1"/>
</dbReference>
<dbReference type="STRING" id="564608.C1MMM1"/>
<evidence type="ECO:0000313" key="20">
    <source>
        <dbReference type="EMBL" id="EEH58597.1"/>
    </source>
</evidence>
<evidence type="ECO:0000259" key="18">
    <source>
        <dbReference type="Pfam" id="PF02516"/>
    </source>
</evidence>
<evidence type="ECO:0000259" key="19">
    <source>
        <dbReference type="Pfam" id="PF21436"/>
    </source>
</evidence>
<feature type="region of interest" description="Disordered" evidence="16">
    <location>
        <begin position="757"/>
        <end position="802"/>
    </location>
</feature>
<keyword evidence="9 17" id="KW-0812">Transmembrane</keyword>
<keyword evidence="8 20" id="KW-0808">Transferase</keyword>
<sequence length="802" mass="88581">MAPQPAPAGAFDPAIQGLRVAALAIACYLAYDIRLYAIREYGRIIHEFDPWFNFRATQYLADNGWAKFSRWFDYMSWYPLGRPVGTTIYPGMQVTAVSIWKCLNALGSSYAMSLNDVCVFFPAWFGAVATLLVAFLTKECHGSANAAVVAALVMAIIPAHTMRSVGGGYDNESLAVTAMCLTFFAWCRCLRTPASWPLGALAGLAYVYMVAAWGGYTFVLNMIGLHAAALVSLGRYDASLRKAYSLFWLVGTAGAIQFPVVGLAPIKSMEQLGPAAVFVGMQVLEVAERLVRRRGLRDAAAWRTRVNVYCAAAACAAAAVAILAPTGYFGPLSVRVRGLFIKHTKTGNPLVDSVAEHQPGTPDAYWRYLHYPFYVAPFGFIVASWRFLRTMSPAALFLPLYGFTAYYFANRMVRLIIFLGPIASAFTGVGVGFLLDDAFENSRELLAGVFFKKSAEKKDDGGGDGDAGDDADDKKKKKNGDATTRGVRLFAAAYLLVVGVRHVPDFVDYSHEMARGMSQPSVMFKGTLQNGETIIVRDYVDAYEWLRDNTPEDSRVMAWWDYGYQITGIANRTSIADGNTWNHEHIANLARSLTATEERGHRVIRHLADYVLVWTGGGADDMAKSPHLFRIGKSIGHDGGTVDMYEIQSKFGVDRYGRPTPMMAQSLLYKLVSFEGKVSEERFQEVYTSKYRKVRIYKVVNVSEKSKRWLADPANRLCDAPGSWYCPGQYPPALAKFTGIIKEAYQMPTFHRERMEAELKREEERRRRAKEAKAAAAAEAAEAAAAAARKAAEDGPDAKTEL</sequence>
<comment type="catalytic activity">
    <reaction evidence="15">
        <text>a di-trans,poly-cis-dolichyl diphosphooligosaccharide + L-asparaginyl-[protein] = N(4)-(oligosaccharide-(1-&gt;4)-N-acetyl-beta-D-glucosaminyl-(1-&gt;4)-N-acetyl-beta-D-glucosaminyl)-L-asparaginyl-[protein] + a di-trans,poly-cis-dolichyl diphosphate + H(+)</text>
        <dbReference type="Rhea" id="RHEA:22980"/>
        <dbReference type="Rhea" id="RHEA-COMP:12804"/>
        <dbReference type="Rhea" id="RHEA-COMP:12805"/>
        <dbReference type="Rhea" id="RHEA-COMP:19506"/>
        <dbReference type="Rhea" id="RHEA-COMP:19509"/>
        <dbReference type="ChEBI" id="CHEBI:15378"/>
        <dbReference type="ChEBI" id="CHEBI:50347"/>
        <dbReference type="ChEBI" id="CHEBI:57497"/>
        <dbReference type="ChEBI" id="CHEBI:57570"/>
        <dbReference type="ChEBI" id="CHEBI:132529"/>
        <dbReference type="EC" id="2.4.99.18"/>
    </reaction>
</comment>
<keyword evidence="10" id="KW-0479">Metal-binding</keyword>
<dbReference type="Pfam" id="PF02516">
    <property type="entry name" value="STT3"/>
    <property type="match status" value="1"/>
</dbReference>
<evidence type="ECO:0000256" key="8">
    <source>
        <dbReference type="ARBA" id="ARBA00022679"/>
    </source>
</evidence>
<feature type="compositionally biased region" description="Low complexity" evidence="16">
    <location>
        <begin position="774"/>
        <end position="789"/>
    </location>
</feature>
<comment type="cofactor">
    <cofactor evidence="1">
        <name>Mn(2+)</name>
        <dbReference type="ChEBI" id="CHEBI:29035"/>
    </cofactor>
</comment>
<feature type="transmembrane region" description="Helical" evidence="17">
    <location>
        <begin position="415"/>
        <end position="435"/>
    </location>
</feature>
<reference evidence="20 21" key="1">
    <citation type="journal article" date="2009" name="Science">
        <title>Green evolution and dynamic adaptations revealed by genomes of the marine picoeukaryotes Micromonas.</title>
        <authorList>
            <person name="Worden A.Z."/>
            <person name="Lee J.H."/>
            <person name="Mock T."/>
            <person name="Rouze P."/>
            <person name="Simmons M.P."/>
            <person name="Aerts A.L."/>
            <person name="Allen A.E."/>
            <person name="Cuvelier M.L."/>
            <person name="Derelle E."/>
            <person name="Everett M.V."/>
            <person name="Foulon E."/>
            <person name="Grimwood J."/>
            <person name="Gundlach H."/>
            <person name="Henrissat B."/>
            <person name="Napoli C."/>
            <person name="McDonald S.M."/>
            <person name="Parker M.S."/>
            <person name="Rombauts S."/>
            <person name="Salamov A."/>
            <person name="Von Dassow P."/>
            <person name="Badger J.H."/>
            <person name="Coutinho P.M."/>
            <person name="Demir E."/>
            <person name="Dubchak I."/>
            <person name="Gentemann C."/>
            <person name="Eikrem W."/>
            <person name="Gready J.E."/>
            <person name="John U."/>
            <person name="Lanier W."/>
            <person name="Lindquist E.A."/>
            <person name="Lucas S."/>
            <person name="Mayer K.F."/>
            <person name="Moreau H."/>
            <person name="Not F."/>
            <person name="Otillar R."/>
            <person name="Panaud O."/>
            <person name="Pangilinan J."/>
            <person name="Paulsen I."/>
            <person name="Piegu B."/>
            <person name="Poliakov A."/>
            <person name="Robbens S."/>
            <person name="Schmutz J."/>
            <person name="Toulza E."/>
            <person name="Wyss T."/>
            <person name="Zelensky A."/>
            <person name="Zhou K."/>
            <person name="Armbrust E.V."/>
            <person name="Bhattacharya D."/>
            <person name="Goodenough U.W."/>
            <person name="Van de Peer Y."/>
            <person name="Grigoriev I.V."/>
        </authorList>
    </citation>
    <scope>NUCLEOTIDE SEQUENCE [LARGE SCALE GENOMIC DNA]</scope>
    <source>
        <strain evidence="20 21">CCMP1545</strain>
    </source>
</reference>
<proteinExistence type="inferred from homology"/>
<dbReference type="GO" id="GO:0012505">
    <property type="term" value="C:endomembrane system"/>
    <property type="evidence" value="ECO:0007669"/>
    <property type="project" value="UniProtKB-SubCell"/>
</dbReference>
<feature type="transmembrane region" description="Helical" evidence="17">
    <location>
        <begin position="308"/>
        <end position="329"/>
    </location>
</feature>
<keyword evidence="21" id="KW-1185">Reference proteome</keyword>
<dbReference type="InterPro" id="IPR048999">
    <property type="entry name" value="STT3-PglB_core"/>
</dbReference>
<protein>
    <recommendedName>
        <fullName evidence="6">dolichyl-diphosphooligosaccharide--protein glycotransferase</fullName>
        <ecNumber evidence="6">2.4.99.18</ecNumber>
    </recommendedName>
</protein>
<dbReference type="EMBL" id="GG663737">
    <property type="protein sequence ID" value="EEH58597.1"/>
    <property type="molecule type" value="Genomic_DNA"/>
</dbReference>
<dbReference type="PANTHER" id="PTHR13872:SF1">
    <property type="entry name" value="DOLICHYL-DIPHOSPHOOLIGOSACCHARIDE--PROTEIN GLYCOSYLTRANSFERASE SUBUNIT STT3B"/>
    <property type="match status" value="1"/>
</dbReference>
<evidence type="ECO:0000256" key="9">
    <source>
        <dbReference type="ARBA" id="ARBA00022692"/>
    </source>
</evidence>
<dbReference type="GO" id="GO:0004579">
    <property type="term" value="F:dolichyl-diphosphooligosaccharide-protein glycotransferase activity"/>
    <property type="evidence" value="ECO:0007669"/>
    <property type="project" value="UniProtKB-EC"/>
</dbReference>
<feature type="transmembrane region" description="Helical" evidence="17">
    <location>
        <begin position="206"/>
        <end position="231"/>
    </location>
</feature>
<evidence type="ECO:0000256" key="7">
    <source>
        <dbReference type="ARBA" id="ARBA00022676"/>
    </source>
</evidence>
<dbReference type="GeneID" id="9682869"/>
<comment type="pathway">
    <text evidence="4">Protein modification; protein glycosylation.</text>
</comment>
<keyword evidence="11" id="KW-0460">Magnesium</keyword>
<dbReference type="OrthoDB" id="10261066at2759"/>
<evidence type="ECO:0000256" key="10">
    <source>
        <dbReference type="ARBA" id="ARBA00022723"/>
    </source>
</evidence>
<feature type="region of interest" description="Disordered" evidence="16">
    <location>
        <begin position="455"/>
        <end position="480"/>
    </location>
</feature>
<feature type="transmembrane region" description="Helical" evidence="17">
    <location>
        <begin position="117"/>
        <end position="136"/>
    </location>
</feature>
<evidence type="ECO:0000256" key="17">
    <source>
        <dbReference type="SAM" id="Phobius"/>
    </source>
</evidence>
<dbReference type="KEGG" id="mpp:MICPUCDRAFT_32514"/>
<feature type="compositionally biased region" description="Acidic residues" evidence="16">
    <location>
        <begin position="462"/>
        <end position="471"/>
    </location>
</feature>
<evidence type="ECO:0000256" key="2">
    <source>
        <dbReference type="ARBA" id="ARBA00001946"/>
    </source>
</evidence>
<keyword evidence="13 17" id="KW-0472">Membrane</keyword>